<dbReference type="GO" id="GO:0004497">
    <property type="term" value="F:monooxygenase activity"/>
    <property type="evidence" value="ECO:0007669"/>
    <property type="project" value="UniProtKB-KW"/>
</dbReference>
<dbReference type="GO" id="GO:0071949">
    <property type="term" value="F:FAD binding"/>
    <property type="evidence" value="ECO:0007669"/>
    <property type="project" value="InterPro"/>
</dbReference>
<dbReference type="Gene3D" id="3.50.50.60">
    <property type="entry name" value="FAD/NAD(P)-binding domain"/>
    <property type="match status" value="1"/>
</dbReference>
<sequence length="345" mass="36854">MLQMTDLAALSQRYGHLSMAVLHRGGLHHALLSALPQSAIRLGMKCVGARTHEAGAVLRFANGHTVEADLVLACDGVHSAIRKAVFPKARERFARYTCWRAISPGIPAGFDPTRLSESWGAAGKRIGLAAIPGERIYWFACCGARRIKDPDLAKIGLTELQARFAEFHDPVPEVLASTSSDAVIWTDIEDLDPMPSFTHGRIVLLGDAAHAVKPDLGQGAGLSIEDAAVLASLLGRLPIDETLHEYDARRVGRASPRLRVPPLRKGGPVAKSTRCSTSQSRGEEYPGALHGSPTRRGPRHRFRAGAGCGLNRSYNAAQGIATTTGWSGGDQPPLGVLIKTPNIPA</sequence>
<dbReference type="Pfam" id="PF01494">
    <property type="entry name" value="FAD_binding_3"/>
    <property type="match status" value="1"/>
</dbReference>
<name>A0AB35FA09_9HYPH</name>
<dbReference type="AlphaFoldDB" id="A0AB35FA09"/>
<evidence type="ECO:0000259" key="4">
    <source>
        <dbReference type="Pfam" id="PF01494"/>
    </source>
</evidence>
<protein>
    <recommendedName>
        <fullName evidence="4">FAD-binding domain-containing protein</fullName>
    </recommendedName>
</protein>
<keyword evidence="1" id="KW-0560">Oxidoreductase</keyword>
<dbReference type="InterPro" id="IPR002938">
    <property type="entry name" value="FAD-bd"/>
</dbReference>
<organism evidence="5 6">
    <name type="scientific">Rhizobium laguerreae</name>
    <dbReference type="NCBI Taxonomy" id="1076926"/>
    <lineage>
        <taxon>Bacteria</taxon>
        <taxon>Pseudomonadati</taxon>
        <taxon>Pseudomonadota</taxon>
        <taxon>Alphaproteobacteria</taxon>
        <taxon>Hyphomicrobiales</taxon>
        <taxon>Rhizobiaceae</taxon>
        <taxon>Rhizobium/Agrobacterium group</taxon>
        <taxon>Rhizobium</taxon>
    </lineage>
</organism>
<dbReference type="InterPro" id="IPR036188">
    <property type="entry name" value="FAD/NAD-bd_sf"/>
</dbReference>
<comment type="caution">
    <text evidence="5">The sequence shown here is derived from an EMBL/GenBank/DDBJ whole genome shotgun (WGS) entry which is preliminary data.</text>
</comment>
<dbReference type="PANTHER" id="PTHR13789">
    <property type="entry name" value="MONOOXYGENASE"/>
    <property type="match status" value="1"/>
</dbReference>
<reference evidence="5" key="1">
    <citation type="submission" date="2020-04" db="EMBL/GenBank/DDBJ databases">
        <title>Global-level population genomics supports evidence of horizontal gene transfer on evolution of Rhizobia in Lentils.</title>
        <authorList>
            <person name="Gai Y."/>
            <person name="Cook D."/>
            <person name="Riely B."/>
        </authorList>
    </citation>
    <scope>NUCLEOTIDE SEQUENCE</scope>
    <source>
        <strain evidence="5">TLR9</strain>
    </source>
</reference>
<proteinExistence type="predicted"/>
<dbReference type="SUPFAM" id="SSF51905">
    <property type="entry name" value="FAD/NAD(P)-binding domain"/>
    <property type="match status" value="1"/>
</dbReference>
<gene>
    <name evidence="5" type="ORF">HFO74_08120</name>
</gene>
<dbReference type="PANTHER" id="PTHR13789:SF309">
    <property type="entry name" value="PUTATIVE (AFU_ORTHOLOGUE AFUA_6G14510)-RELATED"/>
    <property type="match status" value="1"/>
</dbReference>
<dbReference type="PRINTS" id="PR00420">
    <property type="entry name" value="RNGMNOXGNASE"/>
</dbReference>
<dbReference type="InterPro" id="IPR050493">
    <property type="entry name" value="FAD-dep_Monooxygenase_BioMet"/>
</dbReference>
<evidence type="ECO:0000256" key="3">
    <source>
        <dbReference type="SAM" id="MobiDB-lite"/>
    </source>
</evidence>
<accession>A0AB35FA09</accession>
<evidence type="ECO:0000256" key="1">
    <source>
        <dbReference type="ARBA" id="ARBA00023002"/>
    </source>
</evidence>
<evidence type="ECO:0000256" key="2">
    <source>
        <dbReference type="ARBA" id="ARBA00023033"/>
    </source>
</evidence>
<dbReference type="EMBL" id="JAAXQQ010000002">
    <property type="protein sequence ID" value="MBY3063401.1"/>
    <property type="molecule type" value="Genomic_DNA"/>
</dbReference>
<keyword evidence="2" id="KW-0503">Monooxygenase</keyword>
<feature type="domain" description="FAD-binding" evidence="4">
    <location>
        <begin position="63"/>
        <end position="237"/>
    </location>
</feature>
<dbReference type="Proteomes" id="UP000758022">
    <property type="component" value="Unassembled WGS sequence"/>
</dbReference>
<evidence type="ECO:0000313" key="6">
    <source>
        <dbReference type="Proteomes" id="UP000758022"/>
    </source>
</evidence>
<feature type="region of interest" description="Disordered" evidence="3">
    <location>
        <begin position="258"/>
        <end position="301"/>
    </location>
</feature>
<evidence type="ECO:0000313" key="5">
    <source>
        <dbReference type="EMBL" id="MBY3063401.1"/>
    </source>
</evidence>